<dbReference type="GO" id="GO:0004739">
    <property type="term" value="F:pyruvate dehydrogenase (acetyl-transferring) activity"/>
    <property type="evidence" value="ECO:0007669"/>
    <property type="project" value="InterPro"/>
</dbReference>
<dbReference type="SUPFAM" id="SSF52518">
    <property type="entry name" value="Thiamin diphosphate-binding fold (THDP-binding)"/>
    <property type="match status" value="1"/>
</dbReference>
<evidence type="ECO:0000256" key="6">
    <source>
        <dbReference type="ARBA" id="ARBA00023052"/>
    </source>
</evidence>
<dbReference type="InterPro" id="IPR003016">
    <property type="entry name" value="2-oxoA_DH_lipoyl-BS"/>
</dbReference>
<dbReference type="PANTHER" id="PTHR11624:SF96">
    <property type="entry name" value="PYRUVATE DEHYDROGENASE E1 COMPONENT SUBUNIT BETA, MITOCHONDRIAL"/>
    <property type="match status" value="1"/>
</dbReference>
<dbReference type="EC" id="2.3.1.-" evidence="8"/>
<gene>
    <name evidence="11" type="ORF">DVH21_20985</name>
</gene>
<dbReference type="Gene3D" id="2.40.50.100">
    <property type="match status" value="1"/>
</dbReference>
<evidence type="ECO:0000256" key="9">
    <source>
        <dbReference type="SAM" id="MobiDB-lite"/>
    </source>
</evidence>
<keyword evidence="8" id="KW-0012">Acyltransferase</keyword>
<evidence type="ECO:0000256" key="1">
    <source>
        <dbReference type="ARBA" id="ARBA00001938"/>
    </source>
</evidence>
<dbReference type="Proteomes" id="UP000253958">
    <property type="component" value="Chromosome"/>
</dbReference>
<protein>
    <recommendedName>
        <fullName evidence="8">Dihydrolipoamide acetyltransferase component of pyruvate dehydrogenase complex</fullName>
        <ecNumber evidence="8">2.3.1.-</ecNumber>
    </recommendedName>
</protein>
<comment type="cofactor">
    <cofactor evidence="2">
        <name>thiamine diphosphate</name>
        <dbReference type="ChEBI" id="CHEBI:58937"/>
    </cofactor>
</comment>
<dbReference type="InterPro" id="IPR023213">
    <property type="entry name" value="CAT-like_dom_sf"/>
</dbReference>
<dbReference type="Pfam" id="PF00198">
    <property type="entry name" value="2-oxoacid_dh"/>
    <property type="match status" value="1"/>
</dbReference>
<dbReference type="GO" id="GO:0000287">
    <property type="term" value="F:magnesium ion binding"/>
    <property type="evidence" value="ECO:0007669"/>
    <property type="project" value="UniProtKB-ARBA"/>
</dbReference>
<keyword evidence="5" id="KW-0560">Oxidoreductase</keyword>
<dbReference type="Pfam" id="PF02780">
    <property type="entry name" value="Transketolase_C"/>
    <property type="match status" value="1"/>
</dbReference>
<dbReference type="InterPro" id="IPR029061">
    <property type="entry name" value="THDP-binding"/>
</dbReference>
<evidence type="ECO:0000256" key="4">
    <source>
        <dbReference type="ARBA" id="ARBA00022823"/>
    </source>
</evidence>
<dbReference type="Pfam" id="PF02779">
    <property type="entry name" value="Transket_pyr"/>
    <property type="match status" value="1"/>
</dbReference>
<name>A0A6N3K3C1_9ACTN</name>
<evidence type="ECO:0000313" key="12">
    <source>
        <dbReference type="Proteomes" id="UP000253958"/>
    </source>
</evidence>
<dbReference type="InterPro" id="IPR027110">
    <property type="entry name" value="PDHB_mito-type"/>
</dbReference>
<dbReference type="GO" id="GO:0016746">
    <property type="term" value="F:acyltransferase activity"/>
    <property type="evidence" value="ECO:0007669"/>
    <property type="project" value="UniProtKB-KW"/>
</dbReference>
<evidence type="ECO:0000256" key="8">
    <source>
        <dbReference type="RuleBase" id="RU003423"/>
    </source>
</evidence>
<comment type="cofactor">
    <cofactor evidence="1 8">
        <name>(R)-lipoate</name>
        <dbReference type="ChEBI" id="CHEBI:83088"/>
    </cofactor>
</comment>
<keyword evidence="8" id="KW-0808">Transferase</keyword>
<evidence type="ECO:0000256" key="5">
    <source>
        <dbReference type="ARBA" id="ARBA00023002"/>
    </source>
</evidence>
<dbReference type="GO" id="GO:0006086">
    <property type="term" value="P:pyruvate decarboxylation to acetyl-CoA"/>
    <property type="evidence" value="ECO:0007669"/>
    <property type="project" value="InterPro"/>
</dbReference>
<dbReference type="SUPFAM" id="SSF52922">
    <property type="entry name" value="TK C-terminal domain-like"/>
    <property type="match status" value="1"/>
</dbReference>
<dbReference type="CDD" id="cd06849">
    <property type="entry name" value="lipoyl_domain"/>
    <property type="match status" value="1"/>
</dbReference>
<evidence type="ECO:0000256" key="7">
    <source>
        <dbReference type="ARBA" id="ARBA00023317"/>
    </source>
</evidence>
<dbReference type="PANTHER" id="PTHR11624">
    <property type="entry name" value="DEHYDROGENASE RELATED"/>
    <property type="match status" value="1"/>
</dbReference>
<dbReference type="Gene3D" id="3.30.559.10">
    <property type="entry name" value="Chloramphenicol acetyltransferase-like domain"/>
    <property type="match status" value="1"/>
</dbReference>
<dbReference type="InterPro" id="IPR005475">
    <property type="entry name" value="Transketolase-like_Pyr-bd"/>
</dbReference>
<proteinExistence type="inferred from homology"/>
<keyword evidence="4 8" id="KW-0450">Lipoyl</keyword>
<dbReference type="AlphaFoldDB" id="A0A6N3K3C1"/>
<comment type="similarity">
    <text evidence="3 8">Belongs to the 2-oxoacid dehydrogenase family.</text>
</comment>
<dbReference type="RefSeq" id="WP_114920165.1">
    <property type="nucleotide sequence ID" value="NZ_CP031263.1"/>
</dbReference>
<feature type="domain" description="Transketolase-like pyrimidine-binding" evidence="10">
    <location>
        <begin position="5"/>
        <end position="180"/>
    </location>
</feature>
<dbReference type="EMBL" id="CP031263">
    <property type="protein sequence ID" value="AXH92197.1"/>
    <property type="molecule type" value="Genomic_DNA"/>
</dbReference>
<keyword evidence="6" id="KW-0786">Thiamine pyrophosphate</keyword>
<dbReference type="InterPro" id="IPR009014">
    <property type="entry name" value="Transketo_C/PFOR_II"/>
</dbReference>
<organism evidence="11 12">
    <name type="scientific">Micromonospora aurantiaca</name>
    <name type="common">nom. illeg.</name>
    <dbReference type="NCBI Taxonomy" id="47850"/>
    <lineage>
        <taxon>Bacteria</taxon>
        <taxon>Bacillati</taxon>
        <taxon>Actinomycetota</taxon>
        <taxon>Actinomycetes</taxon>
        <taxon>Micromonosporales</taxon>
        <taxon>Micromonosporaceae</taxon>
        <taxon>Micromonospora</taxon>
    </lineage>
</organism>
<dbReference type="InterPro" id="IPR011053">
    <property type="entry name" value="Single_hybrid_motif"/>
</dbReference>
<dbReference type="Pfam" id="PF00364">
    <property type="entry name" value="Biotin_lipoyl"/>
    <property type="match status" value="1"/>
</dbReference>
<reference evidence="11 12" key="1">
    <citation type="submission" date="2018-07" db="EMBL/GenBank/DDBJ databases">
        <authorList>
            <person name="Ye Y."/>
        </authorList>
    </citation>
    <scope>NUCLEOTIDE SEQUENCE [LARGE SCALE GENOMIC DNA]</scope>
    <source>
        <strain evidence="12">H14(2018)</strain>
    </source>
</reference>
<dbReference type="SMART" id="SM00861">
    <property type="entry name" value="Transket_pyr"/>
    <property type="match status" value="1"/>
</dbReference>
<evidence type="ECO:0000256" key="2">
    <source>
        <dbReference type="ARBA" id="ARBA00001964"/>
    </source>
</evidence>
<evidence type="ECO:0000256" key="3">
    <source>
        <dbReference type="ARBA" id="ARBA00007317"/>
    </source>
</evidence>
<dbReference type="Gene3D" id="3.40.50.920">
    <property type="match status" value="1"/>
</dbReference>
<dbReference type="SUPFAM" id="SSF52777">
    <property type="entry name" value="CoA-dependent acyltransferases"/>
    <property type="match status" value="1"/>
</dbReference>
<sequence length="677" mass="70758">MTRAERVSRNLNRALHALFAADERAWLLGEDVADPYGGAFKVTQGLSTAYPDRVLSTPLSENGITGVAGGLALCGDTVIVEIMFGDFAGLAFDPILNLITKSVAMYGECTPMRVVIRCPVGGGRGYGATHSQSPQKHFIGIPHLALYELSPLHDAADVLAAALRRDEPAMLFEDKVLYTRRRYVDGRVDDRLAFELRGADGNWARVHDPDATGAPTLVIAPGGVADRAIAAATRAAERGRTVEVLVPARLYPVDVDGLRDLLDGAHGVIVAEESTAGGTWGSEVAARLHAEAWPLLRGPVELVSSADRVIPSAPHLERTVLLGTEAILDRIMRLPAAVPVPRTDHSPAGPPPDPTSAAPSGVPVDVPRLNPNDDSYVLLEWLVADGATVEAGEPIAAVETSKAIEELAATQAGVLRQDVAVGADCAPGAPIGRILPAPVPLPAVPAPVPQPAVPAPVPPGRPLPPAQRRIADVVATSHREIPVAFTAVRVDVTAALAYARRAADETGAAVGLTEVVIAAVAALHERFPALYARLTDDGLVLDAEAPSIGLTVDVGTGLFLPVIRDAAGLDLGDLADAVVALRMKALRGRLREEDMAGMNLLVALNDTPGVTVARPIIPPGVTCALSVPDVHREVVLDGDGGVRERTVADLGLAYDHRLVNGAQAGAYLAALGDALQR</sequence>
<dbReference type="SUPFAM" id="SSF51230">
    <property type="entry name" value="Single hybrid motif"/>
    <property type="match status" value="1"/>
</dbReference>
<feature type="region of interest" description="Disordered" evidence="9">
    <location>
        <begin position="339"/>
        <end position="363"/>
    </location>
</feature>
<dbReference type="InterPro" id="IPR001078">
    <property type="entry name" value="2-oxoacid_DH_actylTfrase"/>
</dbReference>
<dbReference type="Gene3D" id="3.40.50.970">
    <property type="match status" value="1"/>
</dbReference>
<dbReference type="PROSITE" id="PS00189">
    <property type="entry name" value="LIPOYL"/>
    <property type="match status" value="1"/>
</dbReference>
<evidence type="ECO:0000259" key="10">
    <source>
        <dbReference type="SMART" id="SM00861"/>
    </source>
</evidence>
<keyword evidence="7" id="KW-0670">Pyruvate</keyword>
<accession>A0A6N3K3C1</accession>
<evidence type="ECO:0000313" key="11">
    <source>
        <dbReference type="EMBL" id="AXH92197.1"/>
    </source>
</evidence>
<dbReference type="InterPro" id="IPR033248">
    <property type="entry name" value="Transketolase_C"/>
</dbReference>
<dbReference type="InterPro" id="IPR000089">
    <property type="entry name" value="Biotin_lipoyl"/>
</dbReference>
<reference evidence="11 12" key="2">
    <citation type="submission" date="2018-08" db="EMBL/GenBank/DDBJ databases">
        <title>Streptomyces kandeliansis sp. nov., an endophytic bacterium isolated from mangrove plant.</title>
        <authorList>
            <person name="Wang R."/>
        </authorList>
    </citation>
    <scope>NUCLEOTIDE SEQUENCE [LARGE SCALE GENOMIC DNA]</scope>
    <source>
        <strain evidence="12">H14(2018)</strain>
    </source>
</reference>